<name>A0A955RRK7_UNCKA</name>
<organism evidence="1 2">
    <name type="scientific">candidate division WWE3 bacterium</name>
    <dbReference type="NCBI Taxonomy" id="2053526"/>
    <lineage>
        <taxon>Bacteria</taxon>
        <taxon>Katanobacteria</taxon>
    </lineage>
</organism>
<dbReference type="Gene3D" id="3.90.1720.10">
    <property type="entry name" value="endopeptidase domain like (from Nostoc punctiforme)"/>
    <property type="match status" value="1"/>
</dbReference>
<reference evidence="1" key="1">
    <citation type="submission" date="2020-04" db="EMBL/GenBank/DDBJ databases">
        <authorList>
            <person name="Zhang T."/>
        </authorList>
    </citation>
    <scope>NUCLEOTIDE SEQUENCE</scope>
    <source>
        <strain evidence="1">HKST-UBA03</strain>
    </source>
</reference>
<comment type="caution">
    <text evidence="1">The sequence shown here is derived from an EMBL/GenBank/DDBJ whole genome shotgun (WGS) entry which is preliminary data.</text>
</comment>
<dbReference type="AlphaFoldDB" id="A0A955RRK7"/>
<evidence type="ECO:0000313" key="1">
    <source>
        <dbReference type="EMBL" id="MCA9391633.1"/>
    </source>
</evidence>
<evidence type="ECO:0000313" key="2">
    <source>
        <dbReference type="Proteomes" id="UP000751518"/>
    </source>
</evidence>
<dbReference type="EMBL" id="JAGQKZ010000001">
    <property type="protein sequence ID" value="MCA9391633.1"/>
    <property type="molecule type" value="Genomic_DNA"/>
</dbReference>
<dbReference type="Proteomes" id="UP000751518">
    <property type="component" value="Unassembled WGS sequence"/>
</dbReference>
<accession>A0A955RRK7</accession>
<evidence type="ECO:0008006" key="3">
    <source>
        <dbReference type="Google" id="ProtNLM"/>
    </source>
</evidence>
<gene>
    <name evidence="1" type="ORF">KC614_00320</name>
</gene>
<sequence length="258" mass="28921">MITDFAEAVSARVNEYLNLRIGRHTIAAPYFANYIGMMFVQLMRDHGVAEESIQKMSAAYKNKEVPFGWYRGKGTPEEIINTTKELADFYGLDLAAVTSEGLVEFMKFYGIGIDCSGFVYELLRYGAESLDMVDQLNDSLSWIDPEKVGRDYAGTFVFAGEGSQVISPNDVAALDLVITKDKNAKYDHVGMFIKEGEELYLVQSTLALLPTGVSKSKVKTLSQDKIDLGYESNFGSDHTKMYREGVLEFRRLKFIDAL</sequence>
<proteinExistence type="predicted"/>
<reference evidence="1" key="2">
    <citation type="journal article" date="2021" name="Microbiome">
        <title>Successional dynamics and alternative stable states in a saline activated sludge microbial community over 9 years.</title>
        <authorList>
            <person name="Wang Y."/>
            <person name="Ye J."/>
            <person name="Ju F."/>
            <person name="Liu L."/>
            <person name="Boyd J.A."/>
            <person name="Deng Y."/>
            <person name="Parks D.H."/>
            <person name="Jiang X."/>
            <person name="Yin X."/>
            <person name="Woodcroft B.J."/>
            <person name="Tyson G.W."/>
            <person name="Hugenholtz P."/>
            <person name="Polz M.F."/>
            <person name="Zhang T."/>
        </authorList>
    </citation>
    <scope>NUCLEOTIDE SEQUENCE</scope>
    <source>
        <strain evidence="1">HKST-UBA03</strain>
    </source>
</reference>
<protein>
    <recommendedName>
        <fullName evidence="3">NlpC/P60 domain-containing protein</fullName>
    </recommendedName>
</protein>